<protein>
    <submittedName>
        <fullName evidence="1">Uncharacterized protein</fullName>
    </submittedName>
</protein>
<gene>
    <name evidence="1" type="ORF">MBFIL_06300</name>
</gene>
<comment type="caution">
    <text evidence="1">The sequence shown here is derived from an EMBL/GenBank/DDBJ whole genome shotgun (WGS) entry which is preliminary data.</text>
</comment>
<dbReference type="AlphaFoldDB" id="A0A166DFY7"/>
<organism evidence="1 2">
    <name type="scientific">Methanobrevibacter filiformis</name>
    <dbReference type="NCBI Taxonomy" id="55758"/>
    <lineage>
        <taxon>Archaea</taxon>
        <taxon>Methanobacteriati</taxon>
        <taxon>Methanobacteriota</taxon>
        <taxon>Methanomada group</taxon>
        <taxon>Methanobacteria</taxon>
        <taxon>Methanobacteriales</taxon>
        <taxon>Methanobacteriaceae</taxon>
        <taxon>Methanobrevibacter</taxon>
    </lineage>
</organism>
<dbReference type="OrthoDB" id="74031at2157"/>
<evidence type="ECO:0000313" key="2">
    <source>
        <dbReference type="Proteomes" id="UP000077066"/>
    </source>
</evidence>
<dbReference type="Proteomes" id="UP000077066">
    <property type="component" value="Unassembled WGS sequence"/>
</dbReference>
<evidence type="ECO:0000313" key="1">
    <source>
        <dbReference type="EMBL" id="KZX15564.1"/>
    </source>
</evidence>
<sequence length="135" mass="15299">MILKDLTMTLDNTNLDYDKIKATAIKNSNAIDAALKNDVPTLKEKSISKELNSFWNAFESKVNGVLKNKKDNEVINVYSVLSENRAIVISEFDILEPWFVKIEGVNSETGEIDREIINSRTNDHEIIVEAIEITE</sequence>
<dbReference type="EMBL" id="LWMT01000093">
    <property type="protein sequence ID" value="KZX15564.1"/>
    <property type="molecule type" value="Genomic_DNA"/>
</dbReference>
<name>A0A166DFY7_9EURY</name>
<accession>A0A166DFY7</accession>
<keyword evidence="2" id="KW-1185">Reference proteome</keyword>
<proteinExistence type="predicted"/>
<dbReference type="RefSeq" id="WP_211261698.1">
    <property type="nucleotide sequence ID" value="NZ_LWMT01000093.1"/>
</dbReference>
<dbReference type="PATRIC" id="fig|55758.3.peg.707"/>
<reference evidence="1 2" key="1">
    <citation type="submission" date="2016-04" db="EMBL/GenBank/DDBJ databases">
        <title>Genome sequence of Methanobrevibacter filiformis DSM 11501.</title>
        <authorList>
            <person name="Poehlein A."/>
            <person name="Seedorf H."/>
            <person name="Daniel R."/>
        </authorList>
    </citation>
    <scope>NUCLEOTIDE SEQUENCE [LARGE SCALE GENOMIC DNA]</scope>
    <source>
        <strain evidence="1 2">DSM 11501</strain>
    </source>
</reference>